<dbReference type="Pfam" id="PF00561">
    <property type="entry name" value="Abhydrolase_1"/>
    <property type="match status" value="1"/>
</dbReference>
<evidence type="ECO:0000259" key="2">
    <source>
        <dbReference type="Pfam" id="PF00561"/>
    </source>
</evidence>
<dbReference type="GO" id="GO:0016787">
    <property type="term" value="F:hydrolase activity"/>
    <property type="evidence" value="ECO:0007669"/>
    <property type="project" value="UniProtKB-KW"/>
</dbReference>
<protein>
    <submittedName>
        <fullName evidence="3">Alpha/beta hydrolase</fullName>
    </submittedName>
</protein>
<sequence>MVKRHRPRREGTDSSFHHVMLKHAWTIQGGFLSGNADLEYEVPLKRLASALGRPPSPMSAPPLTLVPAPPPSRPCSSAPALSITVPGAAMPIRTINALALSLALAITPLAVTPLAAFADEMPGRQFADVGDFRVAYREWGEPGDPAVMLIHGIPLNSVLFSRVGPLLAEQGYHVFAPGQLGLSYTDGPMDADHSLKGQAEIMTDFANQVMPGPYILFGHDLGGGIAQIMVTDSELKEQNQVRKIVIGNSAVLDMWPVPEANAAIAKAKSAEASQIFSADNVREIVKNFASAGLMQPEETLTDEILEDLYGNYAENESTRNHFIEYLKAMDNRLTLEASPQMVMWNKPAMLLWGVHDPFQPPYVSGVALARIMPHATWEYLDASHFYPLERPQEVVDAFVAWDQQ</sequence>
<dbReference type="PANTHER" id="PTHR46438">
    <property type="entry name" value="ALPHA/BETA-HYDROLASES SUPERFAMILY PROTEIN"/>
    <property type="match status" value="1"/>
</dbReference>
<dbReference type="SUPFAM" id="SSF53474">
    <property type="entry name" value="alpha/beta-Hydrolases"/>
    <property type="match status" value="1"/>
</dbReference>
<gene>
    <name evidence="3" type="ORF">C6W88_11605</name>
</gene>
<name>A0ABX5J098_9GAMM</name>
<comment type="caution">
    <text evidence="3">The sequence shown here is derived from an EMBL/GenBank/DDBJ whole genome shotgun (WGS) entry which is preliminary data.</text>
</comment>
<keyword evidence="1" id="KW-0812">Transmembrane</keyword>
<proteinExistence type="predicted"/>
<organism evidence="3 4">
    <name type="scientific">Halomonas litopenaei</name>
    <dbReference type="NCBI Taxonomy" id="2109328"/>
    <lineage>
        <taxon>Bacteria</taxon>
        <taxon>Pseudomonadati</taxon>
        <taxon>Pseudomonadota</taxon>
        <taxon>Gammaproteobacteria</taxon>
        <taxon>Oceanospirillales</taxon>
        <taxon>Halomonadaceae</taxon>
        <taxon>Halomonas</taxon>
    </lineage>
</organism>
<dbReference type="InterPro" id="IPR029058">
    <property type="entry name" value="AB_hydrolase_fold"/>
</dbReference>
<keyword evidence="3" id="KW-0378">Hydrolase</keyword>
<evidence type="ECO:0000313" key="3">
    <source>
        <dbReference type="EMBL" id="PTL94148.1"/>
    </source>
</evidence>
<feature type="domain" description="AB hydrolase-1" evidence="2">
    <location>
        <begin position="145"/>
        <end position="391"/>
    </location>
</feature>
<accession>A0ABX5J098</accession>
<keyword evidence="1" id="KW-1133">Transmembrane helix</keyword>
<keyword evidence="1" id="KW-0472">Membrane</keyword>
<feature type="transmembrane region" description="Helical" evidence="1">
    <location>
        <begin position="97"/>
        <end position="118"/>
    </location>
</feature>
<dbReference type="InterPro" id="IPR000073">
    <property type="entry name" value="AB_hydrolase_1"/>
</dbReference>
<evidence type="ECO:0000256" key="1">
    <source>
        <dbReference type="SAM" id="Phobius"/>
    </source>
</evidence>
<dbReference type="EMBL" id="PXNS01000006">
    <property type="protein sequence ID" value="PTL94148.1"/>
    <property type="molecule type" value="Genomic_DNA"/>
</dbReference>
<dbReference type="Gene3D" id="3.40.50.1820">
    <property type="entry name" value="alpha/beta hydrolase"/>
    <property type="match status" value="1"/>
</dbReference>
<dbReference type="Proteomes" id="UP000241895">
    <property type="component" value="Unassembled WGS sequence"/>
</dbReference>
<evidence type="ECO:0000313" key="4">
    <source>
        <dbReference type="Proteomes" id="UP000241895"/>
    </source>
</evidence>
<keyword evidence="4" id="KW-1185">Reference proteome</keyword>
<reference evidence="3 4" key="1">
    <citation type="submission" date="2018-03" db="EMBL/GenBank/DDBJ databases">
        <authorList>
            <person name="Zhou J."/>
            <person name="Li X."/>
            <person name="Xue M."/>
            <person name="Yin J."/>
        </authorList>
    </citation>
    <scope>NUCLEOTIDE SEQUENCE [LARGE SCALE GENOMIC DNA]</scope>
    <source>
        <strain evidence="3 4">SYSU ZJ2214</strain>
    </source>
</reference>